<dbReference type="PANTHER" id="PTHR23322:SF1">
    <property type="entry name" value="FAS-ASSOCIATED FACTOR 2"/>
    <property type="match status" value="1"/>
</dbReference>
<feature type="compositionally biased region" description="Polar residues" evidence="3">
    <location>
        <begin position="483"/>
        <end position="494"/>
    </location>
</feature>
<evidence type="ECO:0000259" key="4">
    <source>
        <dbReference type="PROSITE" id="PS50033"/>
    </source>
</evidence>
<evidence type="ECO:0000256" key="2">
    <source>
        <dbReference type="SAM" id="Coils"/>
    </source>
</evidence>
<dbReference type="InterPro" id="IPR001012">
    <property type="entry name" value="UBX_dom"/>
</dbReference>
<name>A0AAV2TTD7_CALDB</name>
<feature type="compositionally biased region" description="Basic and acidic residues" evidence="3">
    <location>
        <begin position="1"/>
        <end position="11"/>
    </location>
</feature>
<gene>
    <name evidence="5" type="ORF">CDAUBV1_LOCUS15979</name>
</gene>
<dbReference type="Pfam" id="PF14555">
    <property type="entry name" value="UBA_4"/>
    <property type="match status" value="1"/>
</dbReference>
<dbReference type="PANTHER" id="PTHR23322">
    <property type="entry name" value="FAS-ASSOCIATED PROTEIN"/>
    <property type="match status" value="1"/>
</dbReference>
<dbReference type="SUPFAM" id="SSF52833">
    <property type="entry name" value="Thioredoxin-like"/>
    <property type="match status" value="1"/>
</dbReference>
<dbReference type="InterPro" id="IPR036249">
    <property type="entry name" value="Thioredoxin-like_sf"/>
</dbReference>
<dbReference type="Gene3D" id="3.10.20.90">
    <property type="entry name" value="Phosphatidylinositol 3-kinase Catalytic Subunit, Chain A, domain 1"/>
    <property type="match status" value="1"/>
</dbReference>
<dbReference type="GO" id="GO:0005783">
    <property type="term" value="C:endoplasmic reticulum"/>
    <property type="evidence" value="ECO:0007669"/>
    <property type="project" value="TreeGrafter"/>
</dbReference>
<dbReference type="Pfam" id="PF00789">
    <property type="entry name" value="UBX"/>
    <property type="match status" value="1"/>
</dbReference>
<dbReference type="Gene3D" id="3.40.30.10">
    <property type="entry name" value="Glutaredoxin"/>
    <property type="match status" value="1"/>
</dbReference>
<feature type="region of interest" description="Disordered" evidence="3">
    <location>
        <begin position="1"/>
        <end position="23"/>
    </location>
</feature>
<dbReference type="SUPFAM" id="SSF54236">
    <property type="entry name" value="Ubiquitin-like"/>
    <property type="match status" value="1"/>
</dbReference>
<dbReference type="GO" id="GO:0036503">
    <property type="term" value="P:ERAD pathway"/>
    <property type="evidence" value="ECO:0007669"/>
    <property type="project" value="TreeGrafter"/>
</dbReference>
<dbReference type="SMART" id="SM00594">
    <property type="entry name" value="UAS"/>
    <property type="match status" value="1"/>
</dbReference>
<feature type="domain" description="UBX" evidence="4">
    <location>
        <begin position="406"/>
        <end position="479"/>
    </location>
</feature>
<organism evidence="5 6">
    <name type="scientific">Calicophoron daubneyi</name>
    <name type="common">Rumen fluke</name>
    <name type="synonym">Paramphistomum daubneyi</name>
    <dbReference type="NCBI Taxonomy" id="300641"/>
    <lineage>
        <taxon>Eukaryota</taxon>
        <taxon>Metazoa</taxon>
        <taxon>Spiralia</taxon>
        <taxon>Lophotrochozoa</taxon>
        <taxon>Platyhelminthes</taxon>
        <taxon>Trematoda</taxon>
        <taxon>Digenea</taxon>
        <taxon>Plagiorchiida</taxon>
        <taxon>Pronocephalata</taxon>
        <taxon>Paramphistomoidea</taxon>
        <taxon>Paramphistomidae</taxon>
        <taxon>Calicophoron</taxon>
    </lineage>
</organism>
<feature type="region of interest" description="Disordered" evidence="3">
    <location>
        <begin position="480"/>
        <end position="505"/>
    </location>
</feature>
<dbReference type="EMBL" id="CAXLJL010000767">
    <property type="protein sequence ID" value="CAL5140684.1"/>
    <property type="molecule type" value="Genomic_DNA"/>
</dbReference>
<dbReference type="AlphaFoldDB" id="A0AAV2TTD7"/>
<dbReference type="InterPro" id="IPR006577">
    <property type="entry name" value="UAS"/>
</dbReference>
<reference evidence="5" key="1">
    <citation type="submission" date="2024-06" db="EMBL/GenBank/DDBJ databases">
        <authorList>
            <person name="Liu X."/>
            <person name="Lenzi L."/>
            <person name="Haldenby T S."/>
            <person name="Uol C."/>
        </authorList>
    </citation>
    <scope>NUCLEOTIDE SEQUENCE</scope>
</reference>
<dbReference type="PROSITE" id="PS50033">
    <property type="entry name" value="UBX"/>
    <property type="match status" value="1"/>
</dbReference>
<dbReference type="Proteomes" id="UP001497525">
    <property type="component" value="Unassembled WGS sequence"/>
</dbReference>
<dbReference type="Gene3D" id="1.10.8.10">
    <property type="entry name" value="DNA helicase RuvA subunit, C-terminal domain"/>
    <property type="match status" value="1"/>
</dbReference>
<evidence type="ECO:0000313" key="6">
    <source>
        <dbReference type="Proteomes" id="UP001497525"/>
    </source>
</evidence>
<evidence type="ECO:0000313" key="5">
    <source>
        <dbReference type="EMBL" id="CAL5140684.1"/>
    </source>
</evidence>
<evidence type="ECO:0000256" key="3">
    <source>
        <dbReference type="SAM" id="MobiDB-lite"/>
    </source>
</evidence>
<proteinExistence type="predicted"/>
<accession>A0AAV2TTD7</accession>
<dbReference type="GO" id="GO:0043130">
    <property type="term" value="F:ubiquitin binding"/>
    <property type="evidence" value="ECO:0007669"/>
    <property type="project" value="TreeGrafter"/>
</dbReference>
<comment type="caution">
    <text evidence="5">The sequence shown here is derived from an EMBL/GenBank/DDBJ whole genome shotgun (WGS) entry which is preliminary data.</text>
</comment>
<dbReference type="InterPro" id="IPR029071">
    <property type="entry name" value="Ubiquitin-like_domsf"/>
</dbReference>
<feature type="coiled-coil region" evidence="2">
    <location>
        <begin position="350"/>
        <end position="384"/>
    </location>
</feature>
<keyword evidence="1 2" id="KW-0175">Coiled coil</keyword>
<protein>
    <recommendedName>
        <fullName evidence="4">UBX domain-containing protein</fullName>
    </recommendedName>
</protein>
<evidence type="ECO:0000256" key="1">
    <source>
        <dbReference type="ARBA" id="ARBA00023054"/>
    </source>
</evidence>
<dbReference type="InterPro" id="IPR050730">
    <property type="entry name" value="UBX_domain-protein"/>
</dbReference>
<sequence>MSNDDDNRGVERNVPTALTSGQSESLQHLREIAGSIDYESALRMMEDCGWNLERAVNKLCGLPDSPSPESVVRRRVNAGTESSTLPQVDLVPPNQRILRATAIHQRGWWWPVLLLLEPVRFSYHLLVGVIRFFASFLWPDPRSQVTDPVGDVQRFISYFKSNYVEDEQHRTADTAEVGHDSSVQMPPFFEGSYAQALQEAKRSLRFLVVYLHGDSHEDTDDFCRITLRNDHVLRFLSNSEQIIFWGCNIESPEGYRVSRTLREHTYPFVGVIGLASMSISDNGVYAGSSLRMALLGRIEGAVKPAELIHQLTGILDEHQGATLTARMDRQEREATARIREEQDIAYAESLARDRARIAAHEEEIRNAALEAAQAARNIKREETLKRARSARRSRWRQCLPTAPKPNDPSTVQLSFKMPDGSRLSRVFSVLDSVKIMYYFLLSQEQSPENFEIQSNFPKRSIPCQPSTESDLEDYIVESDGENGASTSLLPQTGETGEPEPKRKKSCEQILDWVPKGPDDPPSFYDLGLRKPELLFVIDKDA</sequence>